<accession>A0A0F8ZTP7</accession>
<sequence length="147" mass="16534">MSYERLPWKWLPIYVLSCSIPPGIFFSAATPWSVELGLIAGAFGAVLGALGWVFMGVKIPYARNTWFDAYRNTLYVLESVLEYSIKWKRRAAAAEQLLGRALTYLDHTPLEGVMDVADDIRQHFIAVENKGDTKLLQLGMFGQEDTS</sequence>
<name>A0A0F8ZTP7_9ZZZZ</name>
<dbReference type="EMBL" id="LAZR01046130">
    <property type="protein sequence ID" value="KKK97257.1"/>
    <property type="molecule type" value="Genomic_DNA"/>
</dbReference>
<keyword evidence="1" id="KW-0812">Transmembrane</keyword>
<keyword evidence="1" id="KW-1133">Transmembrane helix</keyword>
<comment type="caution">
    <text evidence="2">The sequence shown here is derived from an EMBL/GenBank/DDBJ whole genome shotgun (WGS) entry which is preliminary data.</text>
</comment>
<feature type="transmembrane region" description="Helical" evidence="1">
    <location>
        <begin position="36"/>
        <end position="57"/>
    </location>
</feature>
<evidence type="ECO:0000313" key="2">
    <source>
        <dbReference type="EMBL" id="KKK97257.1"/>
    </source>
</evidence>
<protein>
    <submittedName>
        <fullName evidence="2">Uncharacterized protein</fullName>
    </submittedName>
</protein>
<reference evidence="2" key="1">
    <citation type="journal article" date="2015" name="Nature">
        <title>Complex archaea that bridge the gap between prokaryotes and eukaryotes.</title>
        <authorList>
            <person name="Spang A."/>
            <person name="Saw J.H."/>
            <person name="Jorgensen S.L."/>
            <person name="Zaremba-Niedzwiedzka K."/>
            <person name="Martijn J."/>
            <person name="Lind A.E."/>
            <person name="van Eijk R."/>
            <person name="Schleper C."/>
            <person name="Guy L."/>
            <person name="Ettema T.J."/>
        </authorList>
    </citation>
    <scope>NUCLEOTIDE SEQUENCE</scope>
</reference>
<keyword evidence="1" id="KW-0472">Membrane</keyword>
<organism evidence="2">
    <name type="scientific">marine sediment metagenome</name>
    <dbReference type="NCBI Taxonomy" id="412755"/>
    <lineage>
        <taxon>unclassified sequences</taxon>
        <taxon>metagenomes</taxon>
        <taxon>ecological metagenomes</taxon>
    </lineage>
</organism>
<gene>
    <name evidence="2" type="ORF">LCGC14_2654580</name>
</gene>
<dbReference type="AlphaFoldDB" id="A0A0F8ZTP7"/>
<evidence type="ECO:0000256" key="1">
    <source>
        <dbReference type="SAM" id="Phobius"/>
    </source>
</evidence>
<proteinExistence type="predicted"/>
<feature type="transmembrane region" description="Helical" evidence="1">
    <location>
        <begin position="12"/>
        <end position="30"/>
    </location>
</feature>